<dbReference type="Proteomes" id="UP001420932">
    <property type="component" value="Unassembled WGS sequence"/>
</dbReference>
<dbReference type="EMBL" id="JBBNAF010000001">
    <property type="protein sequence ID" value="KAK9168919.1"/>
    <property type="molecule type" value="Genomic_DNA"/>
</dbReference>
<sequence>MRSICEIGRMIQEYDFCPKMVMLKREREIKVGENQLLSSSVAINDGVQVKASFKALKPRAPRTRCSRRPKLEDRKISNTRIRRDDEYDFRWWPKSRSWRYKTVEAIDEALNKNGAKTNAKKTNQHSEEVDCVQAAWAGDWCRLFYMVQKSND</sequence>
<evidence type="ECO:0000313" key="1">
    <source>
        <dbReference type="EMBL" id="KAK9168919.1"/>
    </source>
</evidence>
<keyword evidence="2" id="KW-1185">Reference proteome</keyword>
<gene>
    <name evidence="1" type="ORF">Syun_001059</name>
</gene>
<comment type="caution">
    <text evidence="1">The sequence shown here is derived from an EMBL/GenBank/DDBJ whole genome shotgun (WGS) entry which is preliminary data.</text>
</comment>
<evidence type="ECO:0000313" key="2">
    <source>
        <dbReference type="Proteomes" id="UP001420932"/>
    </source>
</evidence>
<name>A0AAP0LIN8_9MAGN</name>
<protein>
    <submittedName>
        <fullName evidence="1">Uncharacterized protein</fullName>
    </submittedName>
</protein>
<proteinExistence type="predicted"/>
<accession>A0AAP0LIN8</accession>
<organism evidence="1 2">
    <name type="scientific">Stephania yunnanensis</name>
    <dbReference type="NCBI Taxonomy" id="152371"/>
    <lineage>
        <taxon>Eukaryota</taxon>
        <taxon>Viridiplantae</taxon>
        <taxon>Streptophyta</taxon>
        <taxon>Embryophyta</taxon>
        <taxon>Tracheophyta</taxon>
        <taxon>Spermatophyta</taxon>
        <taxon>Magnoliopsida</taxon>
        <taxon>Ranunculales</taxon>
        <taxon>Menispermaceae</taxon>
        <taxon>Menispermoideae</taxon>
        <taxon>Cissampelideae</taxon>
        <taxon>Stephania</taxon>
    </lineage>
</organism>
<dbReference type="AlphaFoldDB" id="A0AAP0LIN8"/>
<reference evidence="1 2" key="1">
    <citation type="submission" date="2024-01" db="EMBL/GenBank/DDBJ databases">
        <title>Genome assemblies of Stephania.</title>
        <authorList>
            <person name="Yang L."/>
        </authorList>
    </citation>
    <scope>NUCLEOTIDE SEQUENCE [LARGE SCALE GENOMIC DNA]</scope>
    <source>
        <strain evidence="1">YNDBR</strain>
        <tissue evidence="1">Leaf</tissue>
    </source>
</reference>